<keyword evidence="4" id="KW-1185">Reference proteome</keyword>
<protein>
    <submittedName>
        <fullName evidence="3">SRPBCC family protein</fullName>
    </submittedName>
</protein>
<name>A0ABN1K2W4_9BURK</name>
<dbReference type="Proteomes" id="UP001500279">
    <property type="component" value="Unassembled WGS sequence"/>
</dbReference>
<evidence type="ECO:0000259" key="2">
    <source>
        <dbReference type="Pfam" id="PF08327"/>
    </source>
</evidence>
<dbReference type="EMBL" id="BAAAEW010000018">
    <property type="protein sequence ID" value="GAA0753254.1"/>
    <property type="molecule type" value="Genomic_DNA"/>
</dbReference>
<dbReference type="CDD" id="cd08894">
    <property type="entry name" value="SRPBCC_CalC_Aha1-like_1"/>
    <property type="match status" value="1"/>
</dbReference>
<evidence type="ECO:0000256" key="1">
    <source>
        <dbReference type="ARBA" id="ARBA00006817"/>
    </source>
</evidence>
<sequence length="172" mass="19107">MKSEPATPPAVALPAIGQHGRDMLSHRLLDAPPERVFRAFADPTQLAQWWGPAGFRNTFAEFDFRPGGRWRFVMHAPDGSDFPNESVFAQVVAPELIVFDHLSGHHFEMTLRLEPVGTQQTRVHWQQRFDTEAECDRIAAFVVVANEQNLDRLAAVLAGLALDTSATPVHAA</sequence>
<evidence type="ECO:0000313" key="4">
    <source>
        <dbReference type="Proteomes" id="UP001500279"/>
    </source>
</evidence>
<dbReference type="Pfam" id="PF08327">
    <property type="entry name" value="AHSA1"/>
    <property type="match status" value="1"/>
</dbReference>
<comment type="similarity">
    <text evidence="1">Belongs to the AHA1 family.</text>
</comment>
<dbReference type="InterPro" id="IPR023393">
    <property type="entry name" value="START-like_dom_sf"/>
</dbReference>
<proteinExistence type="inferred from homology"/>
<dbReference type="InterPro" id="IPR013538">
    <property type="entry name" value="ASHA1/2-like_C"/>
</dbReference>
<gene>
    <name evidence="3" type="ORF">GCM10009107_28090</name>
</gene>
<dbReference type="Gene3D" id="3.30.530.20">
    <property type="match status" value="1"/>
</dbReference>
<dbReference type="RefSeq" id="WP_141288030.1">
    <property type="nucleotide sequence ID" value="NZ_BAAAEW010000018.1"/>
</dbReference>
<evidence type="ECO:0000313" key="3">
    <source>
        <dbReference type="EMBL" id="GAA0753254.1"/>
    </source>
</evidence>
<feature type="domain" description="Activator of Hsp90 ATPase homologue 1/2-like C-terminal" evidence="2">
    <location>
        <begin position="30"/>
        <end position="157"/>
    </location>
</feature>
<organism evidence="3 4">
    <name type="scientific">Ideonella azotifigens</name>
    <dbReference type="NCBI Taxonomy" id="513160"/>
    <lineage>
        <taxon>Bacteria</taxon>
        <taxon>Pseudomonadati</taxon>
        <taxon>Pseudomonadota</taxon>
        <taxon>Betaproteobacteria</taxon>
        <taxon>Burkholderiales</taxon>
        <taxon>Sphaerotilaceae</taxon>
        <taxon>Ideonella</taxon>
    </lineage>
</organism>
<comment type="caution">
    <text evidence="3">The sequence shown here is derived from an EMBL/GenBank/DDBJ whole genome shotgun (WGS) entry which is preliminary data.</text>
</comment>
<reference evidence="3 4" key="1">
    <citation type="journal article" date="2019" name="Int. J. Syst. Evol. Microbiol.">
        <title>The Global Catalogue of Microorganisms (GCM) 10K type strain sequencing project: providing services to taxonomists for standard genome sequencing and annotation.</title>
        <authorList>
            <consortium name="The Broad Institute Genomics Platform"/>
            <consortium name="The Broad Institute Genome Sequencing Center for Infectious Disease"/>
            <person name="Wu L."/>
            <person name="Ma J."/>
        </authorList>
    </citation>
    <scope>NUCLEOTIDE SEQUENCE [LARGE SCALE GENOMIC DNA]</scope>
    <source>
        <strain evidence="3 4">JCM 15503</strain>
    </source>
</reference>
<dbReference type="SUPFAM" id="SSF55961">
    <property type="entry name" value="Bet v1-like"/>
    <property type="match status" value="1"/>
</dbReference>
<accession>A0ABN1K2W4</accession>